<accession>A0A4R3LT42</accession>
<dbReference type="Proteomes" id="UP000294599">
    <property type="component" value="Unassembled WGS sequence"/>
</dbReference>
<proteinExistence type="predicted"/>
<sequence length="528" mass="53449">MRSASSPGFPGLVFIALLLIAPGADAQEILVTRFDDPVPDGCTPVDCSLREAVLAANADPATYDDIRLGAGSYQINDTPLEVTGPTRILGAGRTQTQVIGDGFTDLLTVESDHPFEINGLTVDAFGGQELVAASGSEVRVVDVVAPNPLGTLRAGPGPGGVAGSFWIGDSEIAAYVASVGMDKFALTDSRAAHVAVFDVPPANVSHTYVELRDSVIDGALAPDGASGAFFSTFDPVVILRTDVLDTRDGLRIVGLAPDVTGELEIDRLRYRNNAQPLLIVNKKGTLVRSDFLDNTTSDVGNPMPGALRVGLGSDLRVSGSTFAGNRGSASAGGAVLASGSDISLIIENSTFTNNSIAAAAVGMPGGARGGSIGWSSVSGSTLVLRHVTIVADGMHPLGLTGTAIGGIGANADYVLGIYNSILRGTCDLGTGAVDSGIGNIENGGNTCGLSTGLNMVGVSTSALALGALGNHGGLTQTFMPAGDSVAIDAANAGFCPPFDQRGYPRPQGAGCDIGATEAGDVIFADGFE</sequence>
<dbReference type="RefSeq" id="WP_132577177.1">
    <property type="nucleotide sequence ID" value="NZ_JBHLWF010000003.1"/>
</dbReference>
<keyword evidence="1" id="KW-0732">Signal</keyword>
<dbReference type="SUPFAM" id="SSF51126">
    <property type="entry name" value="Pectin lyase-like"/>
    <property type="match status" value="1"/>
</dbReference>
<feature type="chain" id="PRO_5020307292" description="CSLREA domain-containing protein" evidence="1">
    <location>
        <begin position="27"/>
        <end position="528"/>
    </location>
</feature>
<name>A0A4R3LT42_9GAMM</name>
<evidence type="ECO:0008006" key="4">
    <source>
        <dbReference type="Google" id="ProtNLM"/>
    </source>
</evidence>
<feature type="signal peptide" evidence="1">
    <location>
        <begin position="1"/>
        <end position="26"/>
    </location>
</feature>
<evidence type="ECO:0000256" key="1">
    <source>
        <dbReference type="SAM" id="SignalP"/>
    </source>
</evidence>
<evidence type="ECO:0000313" key="3">
    <source>
        <dbReference type="Proteomes" id="UP000294599"/>
    </source>
</evidence>
<dbReference type="NCBIfam" id="NF041518">
    <property type="entry name" value="choice_anch_Q"/>
    <property type="match status" value="1"/>
</dbReference>
<evidence type="ECO:0000313" key="2">
    <source>
        <dbReference type="EMBL" id="TCT01457.1"/>
    </source>
</evidence>
<comment type="caution">
    <text evidence="2">The sequence shown here is derived from an EMBL/GenBank/DDBJ whole genome shotgun (WGS) entry which is preliminary data.</text>
</comment>
<dbReference type="EMBL" id="SMAF01000001">
    <property type="protein sequence ID" value="TCT01457.1"/>
    <property type="molecule type" value="Genomic_DNA"/>
</dbReference>
<dbReference type="AlphaFoldDB" id="A0A4R3LT42"/>
<keyword evidence="3" id="KW-1185">Reference proteome</keyword>
<dbReference type="InterPro" id="IPR059226">
    <property type="entry name" value="Choice_anch_Q_dom"/>
</dbReference>
<gene>
    <name evidence="2" type="ORF">EDC25_101327</name>
</gene>
<dbReference type="InterPro" id="IPR011050">
    <property type="entry name" value="Pectin_lyase_fold/virulence"/>
</dbReference>
<protein>
    <recommendedName>
        <fullName evidence="4">CSLREA domain-containing protein</fullName>
    </recommendedName>
</protein>
<reference evidence="2 3" key="1">
    <citation type="submission" date="2019-03" db="EMBL/GenBank/DDBJ databases">
        <title>Genomic Encyclopedia of Type Strains, Phase IV (KMG-IV): sequencing the most valuable type-strain genomes for metagenomic binning, comparative biology and taxonomic classification.</title>
        <authorList>
            <person name="Goeker M."/>
        </authorList>
    </citation>
    <scope>NUCLEOTIDE SEQUENCE [LARGE SCALE GENOMIC DNA]</scope>
    <source>
        <strain evidence="2 3">DSM 21944</strain>
    </source>
</reference>
<organism evidence="2 3">
    <name type="scientific">Pseudofulvimonas gallinarii</name>
    <dbReference type="NCBI Taxonomy" id="634155"/>
    <lineage>
        <taxon>Bacteria</taxon>
        <taxon>Pseudomonadati</taxon>
        <taxon>Pseudomonadota</taxon>
        <taxon>Gammaproteobacteria</taxon>
        <taxon>Lysobacterales</taxon>
        <taxon>Rhodanobacteraceae</taxon>
        <taxon>Pseudofulvimonas</taxon>
    </lineage>
</organism>